<gene>
    <name evidence="1" type="ORF">QOZ95_002935</name>
</gene>
<proteinExistence type="predicted"/>
<protein>
    <submittedName>
        <fullName evidence="1">Kynurenine formamidase</fullName>
    </submittedName>
</protein>
<dbReference type="EMBL" id="JAUSWA010000016">
    <property type="protein sequence ID" value="MDQ0494768.1"/>
    <property type="molecule type" value="Genomic_DNA"/>
</dbReference>
<comment type="caution">
    <text evidence="1">The sequence shown here is derived from an EMBL/GenBank/DDBJ whole genome shotgun (WGS) entry which is preliminary data.</text>
</comment>
<dbReference type="InterPro" id="IPR037175">
    <property type="entry name" value="KFase_sf"/>
</dbReference>
<keyword evidence="2" id="KW-1185">Reference proteome</keyword>
<dbReference type="Proteomes" id="UP001242811">
    <property type="component" value="Unassembled WGS sequence"/>
</dbReference>
<evidence type="ECO:0000313" key="1">
    <source>
        <dbReference type="EMBL" id="MDQ0494768.1"/>
    </source>
</evidence>
<accession>A0ABU0L2H5</accession>
<dbReference type="Gene3D" id="3.50.30.50">
    <property type="entry name" value="Putative cyclase"/>
    <property type="match status" value="1"/>
</dbReference>
<name>A0ABU0L2H5_9BACL</name>
<reference evidence="1 2" key="1">
    <citation type="submission" date="2023-07" db="EMBL/GenBank/DDBJ databases">
        <title>Genomic Encyclopedia of Type Strains, Phase IV (KMG-IV): sequencing the most valuable type-strain genomes for metagenomic binning, comparative biology and taxonomic classification.</title>
        <authorList>
            <person name="Goeker M."/>
        </authorList>
    </citation>
    <scope>NUCLEOTIDE SEQUENCE [LARGE SCALE GENOMIC DNA]</scope>
    <source>
        <strain evidence="1 2">DSM 14914</strain>
    </source>
</reference>
<organism evidence="1 2">
    <name type="scientific">Paenibacillus brasilensis</name>
    <dbReference type="NCBI Taxonomy" id="128574"/>
    <lineage>
        <taxon>Bacteria</taxon>
        <taxon>Bacillati</taxon>
        <taxon>Bacillota</taxon>
        <taxon>Bacilli</taxon>
        <taxon>Bacillales</taxon>
        <taxon>Paenibacillaceae</taxon>
        <taxon>Paenibacillus</taxon>
    </lineage>
</organism>
<sequence length="67" mass="7652">MKGKRYLHELSLKELVGEYYILEQDRYQVEVLTNLDKLPATGAIIYNIVPSIQDSPGFPVRSFAILP</sequence>
<dbReference type="SUPFAM" id="SSF102198">
    <property type="entry name" value="Putative cyclase"/>
    <property type="match status" value="1"/>
</dbReference>
<evidence type="ECO:0000313" key="2">
    <source>
        <dbReference type="Proteomes" id="UP001242811"/>
    </source>
</evidence>